<feature type="compositionally biased region" description="Basic residues" evidence="1">
    <location>
        <begin position="200"/>
        <end position="215"/>
    </location>
</feature>
<feature type="compositionally biased region" description="Basic and acidic residues" evidence="1">
    <location>
        <begin position="80"/>
        <end position="89"/>
    </location>
</feature>
<protein>
    <submittedName>
        <fullName evidence="2">Uncharacterized protein</fullName>
    </submittedName>
</protein>
<feature type="compositionally biased region" description="Basic and acidic residues" evidence="1">
    <location>
        <begin position="103"/>
        <end position="115"/>
    </location>
</feature>
<proteinExistence type="predicted"/>
<feature type="non-terminal residue" evidence="2">
    <location>
        <position position="1"/>
    </location>
</feature>
<dbReference type="AlphaFoldDB" id="A0A6J4SXG0"/>
<evidence type="ECO:0000256" key="1">
    <source>
        <dbReference type="SAM" id="MobiDB-lite"/>
    </source>
</evidence>
<feature type="region of interest" description="Disordered" evidence="1">
    <location>
        <begin position="23"/>
        <end position="244"/>
    </location>
</feature>
<feature type="compositionally biased region" description="Basic residues" evidence="1">
    <location>
        <begin position="34"/>
        <end position="46"/>
    </location>
</feature>
<organism evidence="2">
    <name type="scientific">uncultured Solirubrobacteraceae bacterium</name>
    <dbReference type="NCBI Taxonomy" id="1162706"/>
    <lineage>
        <taxon>Bacteria</taxon>
        <taxon>Bacillati</taxon>
        <taxon>Actinomycetota</taxon>
        <taxon>Thermoleophilia</taxon>
        <taxon>Solirubrobacterales</taxon>
        <taxon>Solirubrobacteraceae</taxon>
        <taxon>environmental samples</taxon>
    </lineage>
</organism>
<name>A0A6J4SXG0_9ACTN</name>
<accession>A0A6J4SXG0</accession>
<evidence type="ECO:0000313" key="2">
    <source>
        <dbReference type="EMBL" id="CAA9508306.1"/>
    </source>
</evidence>
<feature type="non-terminal residue" evidence="2">
    <location>
        <position position="244"/>
    </location>
</feature>
<reference evidence="2" key="1">
    <citation type="submission" date="2020-02" db="EMBL/GenBank/DDBJ databases">
        <authorList>
            <person name="Meier V. D."/>
        </authorList>
    </citation>
    <scope>NUCLEOTIDE SEQUENCE</scope>
    <source>
        <strain evidence="2">AVDCRST_MAG67</strain>
    </source>
</reference>
<gene>
    <name evidence="2" type="ORF">AVDCRST_MAG67-2566</name>
</gene>
<sequence length="244" mass="26831">ATPWQRRVRRRADRDVLSRAVHRARRDGELRSRPGLHRRRRRRARACLRADDDHRHDRRRIGRPRQPGGDDRAGGGAQDRAGRRGDLRARAGRGRGAGGARRQAHDPGRQRRSGELRSAGGRGELPRRQGAGGISRRGAGDVCAHVGGDGRRGQPGCGEGLGAARHRRDARPRGAGARPDDGRELQSGSRLRPDADRRRAVGRGHVPARLRRRADHRGACRGLRLPGGDPARSAVRAPDRQARL</sequence>
<dbReference type="EMBL" id="CADCVQ010000104">
    <property type="protein sequence ID" value="CAA9508306.1"/>
    <property type="molecule type" value="Genomic_DNA"/>
</dbReference>